<dbReference type="PROSITE" id="PS51192">
    <property type="entry name" value="HELICASE_ATP_BIND_1"/>
    <property type="match status" value="1"/>
</dbReference>
<accession>A0A183ER77</accession>
<dbReference type="InterPro" id="IPR027417">
    <property type="entry name" value="P-loop_NTPase"/>
</dbReference>
<evidence type="ECO:0000256" key="1">
    <source>
        <dbReference type="ARBA" id="ARBA00005446"/>
    </source>
</evidence>
<proteinExistence type="inferred from homology"/>
<evidence type="ECO:0000313" key="8">
    <source>
        <dbReference type="Proteomes" id="UP000271098"/>
    </source>
</evidence>
<gene>
    <name evidence="7" type="ORF">GPUH_LOCUS23466</name>
</gene>
<dbReference type="GO" id="GO:0005694">
    <property type="term" value="C:chromosome"/>
    <property type="evidence" value="ECO:0007669"/>
    <property type="project" value="TreeGrafter"/>
</dbReference>
<evidence type="ECO:0000259" key="6">
    <source>
        <dbReference type="PROSITE" id="PS51192"/>
    </source>
</evidence>
<dbReference type="OrthoDB" id="10261556at2759"/>
<protein>
    <recommendedName>
        <fullName evidence="5">DNA 3'-5' helicase</fullName>
        <ecNumber evidence="5">5.6.2.4</ecNumber>
    </recommendedName>
</protein>
<dbReference type="EMBL" id="UYRT01097949">
    <property type="protein sequence ID" value="VDN41517.1"/>
    <property type="molecule type" value="Genomic_DNA"/>
</dbReference>
<dbReference type="InterPro" id="IPR014001">
    <property type="entry name" value="Helicase_ATP-bd"/>
</dbReference>
<dbReference type="GO" id="GO:0043138">
    <property type="term" value="F:3'-5' DNA helicase activity"/>
    <property type="evidence" value="ECO:0007669"/>
    <property type="project" value="UniProtKB-EC"/>
</dbReference>
<dbReference type="EC" id="5.6.2.4" evidence="5"/>
<dbReference type="GO" id="GO:0003677">
    <property type="term" value="F:DNA binding"/>
    <property type="evidence" value="ECO:0007669"/>
    <property type="project" value="UniProtKB-KW"/>
</dbReference>
<evidence type="ECO:0000256" key="2">
    <source>
        <dbReference type="ARBA" id="ARBA00023125"/>
    </source>
</evidence>
<comment type="similarity">
    <text evidence="1">Belongs to the helicase family. RecQ subfamily.</text>
</comment>
<evidence type="ECO:0000256" key="5">
    <source>
        <dbReference type="ARBA" id="ARBA00034808"/>
    </source>
</evidence>
<comment type="catalytic activity">
    <reaction evidence="4">
        <text>Couples ATP hydrolysis with the unwinding of duplex DNA by translocating in the 3'-5' direction.</text>
        <dbReference type="EC" id="5.6.2.4"/>
    </reaction>
</comment>
<dbReference type="GO" id="GO:0005524">
    <property type="term" value="F:ATP binding"/>
    <property type="evidence" value="ECO:0007669"/>
    <property type="project" value="InterPro"/>
</dbReference>
<dbReference type="WBParaSite" id="GPUH_0002349801-mRNA-1">
    <property type="protein sequence ID" value="GPUH_0002349801-mRNA-1"/>
    <property type="gene ID" value="GPUH_0002349801"/>
</dbReference>
<dbReference type="GO" id="GO:0005737">
    <property type="term" value="C:cytoplasm"/>
    <property type="evidence" value="ECO:0007669"/>
    <property type="project" value="TreeGrafter"/>
</dbReference>
<keyword evidence="8" id="KW-1185">Reference proteome</keyword>
<sequence length="98" mass="11132">MNRLEKCNELQRLKLVAVDEVHCCSQWGHDFRPDFKFLNILKRQFPSVPLIGLTATATADVVDDVKNILGIPGLLSFYYVPNSGPFFICCGRGKHRDH</sequence>
<dbReference type="PANTHER" id="PTHR13710">
    <property type="entry name" value="DNA HELICASE RECQ FAMILY MEMBER"/>
    <property type="match status" value="1"/>
</dbReference>
<dbReference type="Proteomes" id="UP000271098">
    <property type="component" value="Unassembled WGS sequence"/>
</dbReference>
<dbReference type="SUPFAM" id="SSF52540">
    <property type="entry name" value="P-loop containing nucleoside triphosphate hydrolases"/>
    <property type="match status" value="1"/>
</dbReference>
<evidence type="ECO:0000313" key="7">
    <source>
        <dbReference type="EMBL" id="VDN41517.1"/>
    </source>
</evidence>
<dbReference type="PANTHER" id="PTHR13710:SF105">
    <property type="entry name" value="ATP-DEPENDENT DNA HELICASE Q1"/>
    <property type="match status" value="1"/>
</dbReference>
<reference evidence="9" key="1">
    <citation type="submission" date="2016-06" db="UniProtKB">
        <authorList>
            <consortium name="WormBaseParasite"/>
        </authorList>
    </citation>
    <scope>IDENTIFICATION</scope>
</reference>
<name>A0A183ER77_9BILA</name>
<dbReference type="Pfam" id="PF00270">
    <property type="entry name" value="DEAD"/>
    <property type="match status" value="1"/>
</dbReference>
<evidence type="ECO:0000313" key="9">
    <source>
        <dbReference type="WBParaSite" id="GPUH_0002349801-mRNA-1"/>
    </source>
</evidence>
<dbReference type="AlphaFoldDB" id="A0A183ER77"/>
<feature type="domain" description="Helicase ATP-binding" evidence="6">
    <location>
        <begin position="1"/>
        <end position="75"/>
    </location>
</feature>
<evidence type="ECO:0000256" key="3">
    <source>
        <dbReference type="ARBA" id="ARBA00023235"/>
    </source>
</evidence>
<reference evidence="7 8" key="2">
    <citation type="submission" date="2018-11" db="EMBL/GenBank/DDBJ databases">
        <authorList>
            <consortium name="Pathogen Informatics"/>
        </authorList>
    </citation>
    <scope>NUCLEOTIDE SEQUENCE [LARGE SCALE GENOMIC DNA]</scope>
</reference>
<evidence type="ECO:0000256" key="4">
    <source>
        <dbReference type="ARBA" id="ARBA00034617"/>
    </source>
</evidence>
<dbReference type="InterPro" id="IPR011545">
    <property type="entry name" value="DEAD/DEAH_box_helicase_dom"/>
</dbReference>
<keyword evidence="3" id="KW-0413">Isomerase</keyword>
<dbReference type="GO" id="GO:0000724">
    <property type="term" value="P:double-strand break repair via homologous recombination"/>
    <property type="evidence" value="ECO:0007669"/>
    <property type="project" value="TreeGrafter"/>
</dbReference>
<organism evidence="9">
    <name type="scientific">Gongylonema pulchrum</name>
    <dbReference type="NCBI Taxonomy" id="637853"/>
    <lineage>
        <taxon>Eukaryota</taxon>
        <taxon>Metazoa</taxon>
        <taxon>Ecdysozoa</taxon>
        <taxon>Nematoda</taxon>
        <taxon>Chromadorea</taxon>
        <taxon>Rhabditida</taxon>
        <taxon>Spirurina</taxon>
        <taxon>Spiruromorpha</taxon>
        <taxon>Spiruroidea</taxon>
        <taxon>Gongylonematidae</taxon>
        <taxon>Gongylonema</taxon>
    </lineage>
</organism>
<keyword evidence="2" id="KW-0238">DNA-binding</keyword>
<dbReference type="Gene3D" id="3.40.50.300">
    <property type="entry name" value="P-loop containing nucleotide triphosphate hydrolases"/>
    <property type="match status" value="1"/>
</dbReference>
<dbReference type="GO" id="GO:0009378">
    <property type="term" value="F:four-way junction helicase activity"/>
    <property type="evidence" value="ECO:0007669"/>
    <property type="project" value="TreeGrafter"/>
</dbReference>